<dbReference type="InterPro" id="IPR052162">
    <property type="entry name" value="Sensor_kinase/Photoreceptor"/>
</dbReference>
<comment type="catalytic activity">
    <reaction evidence="1">
        <text>ATP + protein L-histidine = ADP + protein N-phospho-L-histidine.</text>
        <dbReference type="EC" id="2.7.13.3"/>
    </reaction>
</comment>
<protein>
    <recommendedName>
        <fullName evidence="2">histidine kinase</fullName>
        <ecNumber evidence="2">2.7.13.3</ecNumber>
    </recommendedName>
</protein>
<dbReference type="STRING" id="237018.SAMN04489723_10878"/>
<dbReference type="Gene3D" id="1.10.287.130">
    <property type="match status" value="1"/>
</dbReference>
<dbReference type="EMBL" id="FOKK01000008">
    <property type="protein sequence ID" value="SFB36611.1"/>
    <property type="molecule type" value="Genomic_DNA"/>
</dbReference>
<evidence type="ECO:0000256" key="5">
    <source>
        <dbReference type="ARBA" id="ARBA00022777"/>
    </source>
</evidence>
<dbReference type="InterPro" id="IPR035965">
    <property type="entry name" value="PAS-like_dom_sf"/>
</dbReference>
<dbReference type="GO" id="GO:0000155">
    <property type="term" value="F:phosphorelay sensor kinase activity"/>
    <property type="evidence" value="ECO:0007669"/>
    <property type="project" value="InterPro"/>
</dbReference>
<dbReference type="Proteomes" id="UP000198790">
    <property type="component" value="Unassembled WGS sequence"/>
</dbReference>
<evidence type="ECO:0000313" key="9">
    <source>
        <dbReference type="Proteomes" id="UP000198790"/>
    </source>
</evidence>
<dbReference type="InterPro" id="IPR000014">
    <property type="entry name" value="PAS"/>
</dbReference>
<dbReference type="InterPro" id="IPR036097">
    <property type="entry name" value="HisK_dim/P_sf"/>
</dbReference>
<evidence type="ECO:0000313" key="8">
    <source>
        <dbReference type="EMBL" id="SFB36611.1"/>
    </source>
</evidence>
<keyword evidence="6" id="KW-0472">Membrane</keyword>
<dbReference type="CDD" id="cd00130">
    <property type="entry name" value="PAS"/>
    <property type="match status" value="1"/>
</dbReference>
<accession>A0A1I1AF27</accession>
<dbReference type="OrthoDB" id="9124519at2"/>
<dbReference type="Gene3D" id="3.30.450.20">
    <property type="entry name" value="PAS domain"/>
    <property type="match status" value="1"/>
</dbReference>
<dbReference type="InterPro" id="IPR003661">
    <property type="entry name" value="HisK_dim/P_dom"/>
</dbReference>
<evidence type="ECO:0000256" key="4">
    <source>
        <dbReference type="ARBA" id="ARBA00022679"/>
    </source>
</evidence>
<keyword evidence="3" id="KW-0597">Phosphoprotein</keyword>
<proteinExistence type="predicted"/>
<dbReference type="CDD" id="cd00082">
    <property type="entry name" value="HisKA"/>
    <property type="match status" value="1"/>
</dbReference>
<keyword evidence="6" id="KW-0812">Transmembrane</keyword>
<keyword evidence="6" id="KW-1133">Transmembrane helix</keyword>
<keyword evidence="9" id="KW-1185">Reference proteome</keyword>
<dbReference type="PANTHER" id="PTHR43304:SF1">
    <property type="entry name" value="PAC DOMAIN-CONTAINING PROTEIN"/>
    <property type="match status" value="1"/>
</dbReference>
<dbReference type="PROSITE" id="PS50112">
    <property type="entry name" value="PAS"/>
    <property type="match status" value="1"/>
</dbReference>
<reference evidence="8 9" key="1">
    <citation type="submission" date="2016-10" db="EMBL/GenBank/DDBJ databases">
        <authorList>
            <person name="de Groot N.N."/>
        </authorList>
    </citation>
    <scope>NUCLEOTIDE SEQUENCE [LARGE SCALE GENOMIC DNA]</scope>
    <source>
        <strain evidence="8 9">DSM 23399</strain>
    </source>
</reference>
<evidence type="ECO:0000259" key="7">
    <source>
        <dbReference type="PROSITE" id="PS50112"/>
    </source>
</evidence>
<dbReference type="RefSeq" id="WP_092897692.1">
    <property type="nucleotide sequence ID" value="NZ_FOKK01000008.1"/>
</dbReference>
<feature type="transmembrane region" description="Helical" evidence="6">
    <location>
        <begin position="12"/>
        <end position="29"/>
    </location>
</feature>
<feature type="transmembrane region" description="Helical" evidence="6">
    <location>
        <begin position="49"/>
        <end position="68"/>
    </location>
</feature>
<organism evidence="8 9">
    <name type="scientific">Algoriphagus aquimarinus</name>
    <dbReference type="NCBI Taxonomy" id="237018"/>
    <lineage>
        <taxon>Bacteria</taxon>
        <taxon>Pseudomonadati</taxon>
        <taxon>Bacteroidota</taxon>
        <taxon>Cytophagia</taxon>
        <taxon>Cytophagales</taxon>
        <taxon>Cyclobacteriaceae</taxon>
        <taxon>Algoriphagus</taxon>
    </lineage>
</organism>
<feature type="domain" description="PAS" evidence="7">
    <location>
        <begin position="78"/>
        <end position="148"/>
    </location>
</feature>
<keyword evidence="4" id="KW-0808">Transferase</keyword>
<dbReference type="SMART" id="SM00091">
    <property type="entry name" value="PAS"/>
    <property type="match status" value="1"/>
</dbReference>
<gene>
    <name evidence="8" type="ORF">SAMN04489723_10878</name>
</gene>
<keyword evidence="5" id="KW-0418">Kinase</keyword>
<evidence type="ECO:0000256" key="6">
    <source>
        <dbReference type="SAM" id="Phobius"/>
    </source>
</evidence>
<dbReference type="AlphaFoldDB" id="A0A1I1AF27"/>
<dbReference type="Pfam" id="PF13426">
    <property type="entry name" value="PAS_9"/>
    <property type="match status" value="1"/>
</dbReference>
<dbReference type="NCBIfam" id="TIGR00229">
    <property type="entry name" value="sensory_box"/>
    <property type="match status" value="1"/>
</dbReference>
<dbReference type="SUPFAM" id="SSF47384">
    <property type="entry name" value="Homodimeric domain of signal transducing histidine kinase"/>
    <property type="match status" value="1"/>
</dbReference>
<dbReference type="PANTHER" id="PTHR43304">
    <property type="entry name" value="PHYTOCHROME-LIKE PROTEIN CPH1"/>
    <property type="match status" value="1"/>
</dbReference>
<evidence type="ECO:0000256" key="1">
    <source>
        <dbReference type="ARBA" id="ARBA00000085"/>
    </source>
</evidence>
<dbReference type="SUPFAM" id="SSF55785">
    <property type="entry name" value="PYP-like sensor domain (PAS domain)"/>
    <property type="match status" value="1"/>
</dbReference>
<evidence type="ECO:0000256" key="2">
    <source>
        <dbReference type="ARBA" id="ARBA00012438"/>
    </source>
</evidence>
<evidence type="ECO:0000256" key="3">
    <source>
        <dbReference type="ARBA" id="ARBA00022553"/>
    </source>
</evidence>
<name>A0A1I1AF27_9BACT</name>
<sequence length="276" mass="31669">MSKAKIFSINQPWAITLVYMFVGINWIFFSDILISNVFSDDIQEMSRFQMIKGSLYVLLTGFLLYYLIKSLYDQVNGRNQELELLFTNPNLGIFKVDEEGYFTHVSPNIINVMGYTDTEIIGKKLIDFTPEDFINEDLSRLEKILQSDVDKAFIINKHLQNKKGELVIIEMHGIILKDKTGDTKGFITAFQNITKQELFLHSLEGKNKQLQDLASDQSHLVRAPLARILGIIELLQHIEIDPAEKIELINHLKTSGEELDEALKDISKKMSSRLTK</sequence>
<dbReference type="EC" id="2.7.13.3" evidence="2"/>